<evidence type="ECO:0000313" key="10">
    <source>
        <dbReference type="EMBL" id="MCT7375316.1"/>
    </source>
</evidence>
<sequence length="455" mass="48661">MPFLRRCLLPVLAVSALVLAPVPASAETIEGALAKAYQNNSSLNAARAGVRVTDEDVAIAKSGMRPRISATGSLQLRSAGGTEIRTGEFGISLEQPIFDGFQTRNNVRAAEAQVRAASESLRNEELNTLFDAASAYMDVIRDRQISTFRARNLEFLEEQVRSARSRFDVGEGTRTDVAQAEASRQAALAQLSAARAQAASSAATYRELVGEEPGTLKTPSPLTGIMPASLEQAVGMALAQHPAIVARQHQVDAAAFAVKAREGGLLPQLSATGNVGTSYSDSSPTRPTQDGTTNSASIGLSLTVPIYQGGENSARVRQSKESLGQARINVDVTRDTVRRAITAAWTEYQAAIESVSANRETVEAAQLALNGVIEERDVGQRTTLDVLDQQADLINAQINLVEAQRNVVVASYAIVSAMGQLSPSRLGLQVATYRPEEHYNAVKDKWYGLRTPDGR</sequence>
<dbReference type="PANTHER" id="PTHR30026:SF22">
    <property type="entry name" value="OUTER MEMBRANE EFFLUX PROTEIN"/>
    <property type="match status" value="1"/>
</dbReference>
<evidence type="ECO:0000256" key="3">
    <source>
        <dbReference type="ARBA" id="ARBA00022448"/>
    </source>
</evidence>
<name>A0ABT2LLZ3_9HYPH</name>
<gene>
    <name evidence="10" type="ORF">N5A92_09755</name>
</gene>
<dbReference type="Gene3D" id="1.20.1600.10">
    <property type="entry name" value="Outer membrane efflux proteins (OEP)"/>
    <property type="match status" value="1"/>
</dbReference>
<dbReference type="PANTHER" id="PTHR30026">
    <property type="entry name" value="OUTER MEMBRANE PROTEIN TOLC"/>
    <property type="match status" value="1"/>
</dbReference>
<keyword evidence="7" id="KW-0998">Cell outer membrane</keyword>
<feature type="chain" id="PRO_5045406223" evidence="9">
    <location>
        <begin position="27"/>
        <end position="455"/>
    </location>
</feature>
<keyword evidence="9" id="KW-0732">Signal</keyword>
<evidence type="ECO:0000256" key="5">
    <source>
        <dbReference type="ARBA" id="ARBA00022692"/>
    </source>
</evidence>
<evidence type="ECO:0000256" key="7">
    <source>
        <dbReference type="ARBA" id="ARBA00023237"/>
    </source>
</evidence>
<comment type="caution">
    <text evidence="10">The sequence shown here is derived from an EMBL/GenBank/DDBJ whole genome shotgun (WGS) entry which is preliminary data.</text>
</comment>
<evidence type="ECO:0000256" key="6">
    <source>
        <dbReference type="ARBA" id="ARBA00023136"/>
    </source>
</evidence>
<evidence type="ECO:0000256" key="4">
    <source>
        <dbReference type="ARBA" id="ARBA00022452"/>
    </source>
</evidence>
<keyword evidence="4" id="KW-1134">Transmembrane beta strand</keyword>
<keyword evidence="5" id="KW-0812">Transmembrane</keyword>
<dbReference type="InterPro" id="IPR003423">
    <property type="entry name" value="OMP_efflux"/>
</dbReference>
<keyword evidence="11" id="KW-1185">Reference proteome</keyword>
<dbReference type="Proteomes" id="UP001320831">
    <property type="component" value="Unassembled WGS sequence"/>
</dbReference>
<evidence type="ECO:0000256" key="2">
    <source>
        <dbReference type="ARBA" id="ARBA00007613"/>
    </source>
</evidence>
<feature type="region of interest" description="Disordered" evidence="8">
    <location>
        <begin position="269"/>
        <end position="296"/>
    </location>
</feature>
<comment type="similarity">
    <text evidence="2">Belongs to the outer membrane factor (OMF) (TC 1.B.17) family.</text>
</comment>
<evidence type="ECO:0000256" key="1">
    <source>
        <dbReference type="ARBA" id="ARBA00004442"/>
    </source>
</evidence>
<evidence type="ECO:0000313" key="11">
    <source>
        <dbReference type="Proteomes" id="UP001320831"/>
    </source>
</evidence>
<accession>A0ABT2LLZ3</accession>
<dbReference type="EMBL" id="JAOCZP010000002">
    <property type="protein sequence ID" value="MCT7375316.1"/>
    <property type="molecule type" value="Genomic_DNA"/>
</dbReference>
<evidence type="ECO:0000256" key="8">
    <source>
        <dbReference type="SAM" id="MobiDB-lite"/>
    </source>
</evidence>
<dbReference type="InterPro" id="IPR051906">
    <property type="entry name" value="TolC-like"/>
</dbReference>
<keyword evidence="3" id="KW-0813">Transport</keyword>
<proteinExistence type="inferred from homology"/>
<evidence type="ECO:0000256" key="9">
    <source>
        <dbReference type="SAM" id="SignalP"/>
    </source>
</evidence>
<dbReference type="Pfam" id="PF02321">
    <property type="entry name" value="OEP"/>
    <property type="match status" value="2"/>
</dbReference>
<reference evidence="10 11" key="1">
    <citation type="submission" date="2022-09" db="EMBL/GenBank/DDBJ databases">
        <title>Chelativorans salina sp. nov., a novel slightly halophilic bacterium isolated from a saline lake sediment enrichment.</title>
        <authorList>
            <person name="Gao L."/>
            <person name="Fang B.-Z."/>
            <person name="Li W.-J."/>
        </authorList>
    </citation>
    <scope>NUCLEOTIDE SEQUENCE [LARGE SCALE GENOMIC DNA]</scope>
    <source>
        <strain evidence="10 11">EGI FJ00035</strain>
    </source>
</reference>
<dbReference type="InterPro" id="IPR010130">
    <property type="entry name" value="T1SS_OMP_TolC"/>
</dbReference>
<dbReference type="SUPFAM" id="SSF56954">
    <property type="entry name" value="Outer membrane efflux proteins (OEP)"/>
    <property type="match status" value="1"/>
</dbReference>
<dbReference type="NCBIfam" id="TIGR01844">
    <property type="entry name" value="type_I_sec_TolC"/>
    <property type="match status" value="1"/>
</dbReference>
<keyword evidence="6" id="KW-0472">Membrane</keyword>
<organism evidence="10 11">
    <name type="scientific">Chelativorans salis</name>
    <dbReference type="NCBI Taxonomy" id="2978478"/>
    <lineage>
        <taxon>Bacteria</taxon>
        <taxon>Pseudomonadati</taxon>
        <taxon>Pseudomonadota</taxon>
        <taxon>Alphaproteobacteria</taxon>
        <taxon>Hyphomicrobiales</taxon>
        <taxon>Phyllobacteriaceae</taxon>
        <taxon>Chelativorans</taxon>
    </lineage>
</organism>
<dbReference type="RefSeq" id="WP_260902175.1">
    <property type="nucleotide sequence ID" value="NZ_JAOCZP010000002.1"/>
</dbReference>
<feature type="signal peptide" evidence="9">
    <location>
        <begin position="1"/>
        <end position="26"/>
    </location>
</feature>
<comment type="subcellular location">
    <subcellularLocation>
        <location evidence="1">Cell outer membrane</location>
    </subcellularLocation>
</comment>
<protein>
    <submittedName>
        <fullName evidence="10">TolC family outer membrane protein</fullName>
    </submittedName>
</protein>